<evidence type="ECO:0000256" key="3">
    <source>
        <dbReference type="ARBA" id="ARBA00008562"/>
    </source>
</evidence>
<dbReference type="EC" id="1.4.3.16" evidence="4 10"/>
<dbReference type="PIRSF" id="PIRSF000171">
    <property type="entry name" value="SDHA_APRA_LASPO"/>
    <property type="match status" value="1"/>
</dbReference>
<evidence type="ECO:0000256" key="4">
    <source>
        <dbReference type="ARBA" id="ARBA00012173"/>
    </source>
</evidence>
<protein>
    <recommendedName>
        <fullName evidence="4 10">L-aspartate oxidase</fullName>
        <ecNumber evidence="4 10">1.4.3.16</ecNumber>
    </recommendedName>
</protein>
<dbReference type="SUPFAM" id="SSF46977">
    <property type="entry name" value="Succinate dehydrogenase/fumarate reductase flavoprotein C-terminal domain"/>
    <property type="match status" value="1"/>
</dbReference>
<evidence type="ECO:0000313" key="16">
    <source>
        <dbReference type="Proteomes" id="UP000243197"/>
    </source>
</evidence>
<evidence type="ECO:0000256" key="1">
    <source>
        <dbReference type="ARBA" id="ARBA00001974"/>
    </source>
</evidence>
<evidence type="ECO:0000256" key="6">
    <source>
        <dbReference type="ARBA" id="ARBA00022642"/>
    </source>
</evidence>
<dbReference type="GO" id="GO:0034628">
    <property type="term" value="P:'de novo' NAD+ biosynthetic process from L-aspartate"/>
    <property type="evidence" value="ECO:0007669"/>
    <property type="project" value="TreeGrafter"/>
</dbReference>
<keyword evidence="8 12" id="KW-0560">Oxidoreductase</keyword>
<organism evidence="15 16">
    <name type="scientific">Ichthyobacterium seriolicida</name>
    <dbReference type="NCBI Taxonomy" id="242600"/>
    <lineage>
        <taxon>Bacteria</taxon>
        <taxon>Pseudomonadati</taxon>
        <taxon>Bacteroidota</taxon>
        <taxon>Flavobacteriia</taxon>
        <taxon>Flavobacteriales</taxon>
        <taxon>Ichthyobacteriaceae</taxon>
        <taxon>Ichthyobacterium</taxon>
    </lineage>
</organism>
<sequence>MINTDFLIIGGGIAGLSYAIKVAEEFPQKSITVITKGKFKQSNTQYAQGGIAGVLIPYKPDEIEKHIEDTFIAGDFKNNKKTVELVVKESSNAIQALIDWGVDFDRDKRGKFLKNLEGGHSKKRILHHKDFTGREIQEKLLSKASTFDNISMLEYYWALDLIIEKREQKKSICNGIYAFDIDNKKTIAFKSKITVIASGGVGQLYKYTTNPEISTGDGIAIAHRAGAKIEDISLIQFHPTTLYQKDKQNYFLISEAVRGEGAILRNLRGEAYMHRYSEKKDLAPRDVVARANLNEMRKENTKYVYLDVSSIVDFQEKFPNIFNVCKDIPSFLEEGLIPVTTASHYVCGGIKVNINGETSIENLYACGECAHTGMHGSNRLASNSLLEAIVFSQQIFKHSSKKINDISDLENDSENYPHIKCECETDLSMIEIKDQIKNILNENLGIEKRSHEIRKAKEELSELCEKYKSIFKTPSVRSFETKNMLCVAELMINDTLLRKENTGVFYNVDLIK</sequence>
<evidence type="ECO:0000256" key="11">
    <source>
        <dbReference type="PIRSR" id="PIRSR000171-1"/>
    </source>
</evidence>
<dbReference type="EMBL" id="AP014564">
    <property type="protein sequence ID" value="BAV95032.1"/>
    <property type="molecule type" value="Genomic_DNA"/>
</dbReference>
<proteinExistence type="inferred from homology"/>
<evidence type="ECO:0000256" key="9">
    <source>
        <dbReference type="ARBA" id="ARBA00048305"/>
    </source>
</evidence>
<dbReference type="Gene3D" id="3.50.50.60">
    <property type="entry name" value="FAD/NAD(P)-binding domain"/>
    <property type="match status" value="1"/>
</dbReference>
<feature type="active site" description="Proton acceptor" evidence="11">
    <location>
        <position position="285"/>
    </location>
</feature>
<dbReference type="SUPFAM" id="SSF56425">
    <property type="entry name" value="Succinate dehydrogenase/fumarate reductase flavoprotein, catalytic domain"/>
    <property type="match status" value="1"/>
</dbReference>
<evidence type="ECO:0000256" key="10">
    <source>
        <dbReference type="NCBIfam" id="TIGR00551"/>
    </source>
</evidence>
<keyword evidence="7 12" id="KW-0274">FAD</keyword>
<dbReference type="InterPro" id="IPR015939">
    <property type="entry name" value="Fum_Rdtase/Succ_DH_flav-like_C"/>
</dbReference>
<dbReference type="InterPro" id="IPR003953">
    <property type="entry name" value="FAD-dep_OxRdtase_2_FAD-bd"/>
</dbReference>
<dbReference type="GO" id="GO:0008734">
    <property type="term" value="F:L-aspartate oxidase activity"/>
    <property type="evidence" value="ECO:0007669"/>
    <property type="project" value="UniProtKB-UniRule"/>
</dbReference>
<accession>A0A1J1EBZ3</accession>
<dbReference type="Pfam" id="PF02910">
    <property type="entry name" value="Succ_DH_flav_C"/>
    <property type="match status" value="1"/>
</dbReference>
<name>A0A1J1EBZ3_9FLAO</name>
<keyword evidence="6 12" id="KW-0662">Pyridine nucleotide biosynthesis</keyword>
<feature type="domain" description="FAD-dependent oxidoreductase 2 FAD-binding" evidence="13">
    <location>
        <begin position="5"/>
        <end position="385"/>
    </location>
</feature>
<evidence type="ECO:0000256" key="12">
    <source>
        <dbReference type="RuleBase" id="RU362049"/>
    </source>
</evidence>
<comment type="function">
    <text evidence="12">Catalyzes the oxidation of L-aspartate to iminoaspartate.</text>
</comment>
<dbReference type="GO" id="GO:0005737">
    <property type="term" value="C:cytoplasm"/>
    <property type="evidence" value="ECO:0007669"/>
    <property type="project" value="UniProtKB-SubCell"/>
</dbReference>
<evidence type="ECO:0000256" key="5">
    <source>
        <dbReference type="ARBA" id="ARBA00022630"/>
    </source>
</evidence>
<dbReference type="Pfam" id="PF00890">
    <property type="entry name" value="FAD_binding_2"/>
    <property type="match status" value="1"/>
</dbReference>
<comment type="subcellular location">
    <subcellularLocation>
        <location evidence="12">Cytoplasm</location>
    </subcellularLocation>
</comment>
<evidence type="ECO:0000256" key="8">
    <source>
        <dbReference type="ARBA" id="ARBA00023002"/>
    </source>
</evidence>
<comment type="catalytic activity">
    <reaction evidence="9">
        <text>L-aspartate + O2 = iminosuccinate + H2O2</text>
        <dbReference type="Rhea" id="RHEA:25876"/>
        <dbReference type="ChEBI" id="CHEBI:15379"/>
        <dbReference type="ChEBI" id="CHEBI:16240"/>
        <dbReference type="ChEBI" id="CHEBI:29991"/>
        <dbReference type="ChEBI" id="CHEBI:77875"/>
        <dbReference type="EC" id="1.4.3.16"/>
    </reaction>
    <physiologicalReaction direction="left-to-right" evidence="9">
        <dbReference type="Rhea" id="RHEA:25877"/>
    </physiologicalReaction>
</comment>
<dbReference type="InterPro" id="IPR037099">
    <property type="entry name" value="Fum_R/Succ_DH_flav-like_C_sf"/>
</dbReference>
<dbReference type="Gene3D" id="1.20.58.100">
    <property type="entry name" value="Fumarate reductase/succinate dehydrogenase flavoprotein-like, C-terminal domain"/>
    <property type="match status" value="1"/>
</dbReference>
<dbReference type="PANTHER" id="PTHR42716">
    <property type="entry name" value="L-ASPARTATE OXIDASE"/>
    <property type="match status" value="1"/>
</dbReference>
<dbReference type="InterPro" id="IPR036188">
    <property type="entry name" value="FAD/NAD-bd_sf"/>
</dbReference>
<keyword evidence="5 12" id="KW-0285">Flavoprotein</keyword>
<dbReference type="PANTHER" id="PTHR42716:SF2">
    <property type="entry name" value="L-ASPARTATE OXIDASE, CHLOROPLASTIC"/>
    <property type="match status" value="1"/>
</dbReference>
<evidence type="ECO:0000256" key="2">
    <source>
        <dbReference type="ARBA" id="ARBA00004950"/>
    </source>
</evidence>
<dbReference type="KEGG" id="ise:JBKA6_1019"/>
<dbReference type="InterPro" id="IPR005288">
    <property type="entry name" value="NadB"/>
</dbReference>
<evidence type="ECO:0000259" key="14">
    <source>
        <dbReference type="Pfam" id="PF02910"/>
    </source>
</evidence>
<dbReference type="InterPro" id="IPR027477">
    <property type="entry name" value="Succ_DH/fumarate_Rdtase_cat_sf"/>
</dbReference>
<reference evidence="15 16" key="1">
    <citation type="submission" date="2014-03" db="EMBL/GenBank/DDBJ databases">
        <title>complete genome sequence of Flavobacteriaceae bacterium JBKA-6.</title>
        <authorList>
            <person name="Takano T."/>
            <person name="Nakamura Y."/>
            <person name="Takuma S."/>
            <person name="Yasuike M."/>
            <person name="Matsuyama T."/>
            <person name="Sakai T."/>
            <person name="Fujiwara A."/>
            <person name="Kimoto K."/>
            <person name="Fukuda Y."/>
            <person name="Kondo H."/>
            <person name="Hirono I."/>
            <person name="Nakayasu C."/>
        </authorList>
    </citation>
    <scope>NUCLEOTIDE SEQUENCE [LARGE SCALE GENOMIC DNA]</scope>
    <source>
        <strain evidence="15 16">JBKA-6</strain>
    </source>
</reference>
<evidence type="ECO:0000313" key="15">
    <source>
        <dbReference type="EMBL" id="BAV95032.1"/>
    </source>
</evidence>
<dbReference type="AlphaFoldDB" id="A0A1J1EBZ3"/>
<dbReference type="UniPathway" id="UPA00253">
    <property type="reaction ID" value="UER00326"/>
</dbReference>
<gene>
    <name evidence="15" type="ORF">JBKA6_1019</name>
</gene>
<keyword evidence="16" id="KW-1185">Reference proteome</keyword>
<comment type="pathway">
    <text evidence="2 12">Cofactor biosynthesis; NAD(+) biosynthesis; iminoaspartate from L-aspartate (oxidase route): step 1/1.</text>
</comment>
<dbReference type="Proteomes" id="UP000243197">
    <property type="component" value="Chromosome"/>
</dbReference>
<evidence type="ECO:0000256" key="7">
    <source>
        <dbReference type="ARBA" id="ARBA00022827"/>
    </source>
</evidence>
<feature type="domain" description="Fumarate reductase/succinate dehydrogenase flavoprotein-like C-terminal" evidence="14">
    <location>
        <begin position="434"/>
        <end position="509"/>
    </location>
</feature>
<dbReference type="NCBIfam" id="TIGR00551">
    <property type="entry name" value="nadB"/>
    <property type="match status" value="1"/>
</dbReference>
<dbReference type="PRINTS" id="PR00368">
    <property type="entry name" value="FADPNR"/>
</dbReference>
<dbReference type="FunFam" id="3.90.700.10:FF:000002">
    <property type="entry name" value="L-aspartate oxidase"/>
    <property type="match status" value="1"/>
</dbReference>
<dbReference type="SUPFAM" id="SSF51905">
    <property type="entry name" value="FAD/NAD(P)-binding domain"/>
    <property type="match status" value="1"/>
</dbReference>
<dbReference type="RefSeq" id="WP_172843108.1">
    <property type="nucleotide sequence ID" value="NZ_AP014564.1"/>
</dbReference>
<comment type="similarity">
    <text evidence="3 12">Belongs to the FAD-dependent oxidoreductase 2 family. NadB subfamily.</text>
</comment>
<dbReference type="Gene3D" id="3.90.700.10">
    <property type="entry name" value="Succinate dehydrogenase/fumarate reductase flavoprotein, catalytic domain"/>
    <property type="match status" value="1"/>
</dbReference>
<evidence type="ECO:0000259" key="13">
    <source>
        <dbReference type="Pfam" id="PF00890"/>
    </source>
</evidence>
<comment type="cofactor">
    <cofactor evidence="1 12">
        <name>FAD</name>
        <dbReference type="ChEBI" id="CHEBI:57692"/>
    </cofactor>
</comment>